<evidence type="ECO:0000256" key="3">
    <source>
        <dbReference type="ARBA" id="ARBA00022617"/>
    </source>
</evidence>
<evidence type="ECO:0000313" key="11">
    <source>
        <dbReference type="EMBL" id="OIT19764.1"/>
    </source>
</evidence>
<keyword evidence="5 9" id="KW-0560">Oxidoreductase</keyword>
<dbReference type="PRINTS" id="PR00385">
    <property type="entry name" value="P450"/>
</dbReference>
<dbReference type="EMBL" id="MJEQ01006290">
    <property type="protein sequence ID" value="OIT19764.1"/>
    <property type="molecule type" value="Genomic_DNA"/>
</dbReference>
<evidence type="ECO:0000256" key="2">
    <source>
        <dbReference type="ARBA" id="ARBA00010617"/>
    </source>
</evidence>
<name>A0A1J6JAS1_NICAT</name>
<dbReference type="GO" id="GO:0004497">
    <property type="term" value="F:monooxygenase activity"/>
    <property type="evidence" value="ECO:0007669"/>
    <property type="project" value="UniProtKB-KW"/>
</dbReference>
<dbReference type="GO" id="GO:0020037">
    <property type="term" value="F:heme binding"/>
    <property type="evidence" value="ECO:0007669"/>
    <property type="project" value="InterPro"/>
</dbReference>
<dbReference type="OMA" id="TEYWIDA"/>
<gene>
    <name evidence="10" type="primary">CYP71D7_15</name>
    <name evidence="11" type="synonym">CYP71D7_5</name>
    <name evidence="11" type="ORF">A4A49_42111</name>
    <name evidence="10" type="ORF">A4A49_62892</name>
</gene>
<dbReference type="GO" id="GO:0005506">
    <property type="term" value="F:iron ion binding"/>
    <property type="evidence" value="ECO:0007669"/>
    <property type="project" value="InterPro"/>
</dbReference>
<evidence type="ECO:0000256" key="4">
    <source>
        <dbReference type="ARBA" id="ARBA00022723"/>
    </source>
</evidence>
<dbReference type="PANTHER" id="PTHR47953:SF16">
    <property type="entry name" value="CYTOCHROME P450 71D8"/>
    <property type="match status" value="1"/>
</dbReference>
<keyword evidence="4 8" id="KW-0479">Metal-binding</keyword>
<dbReference type="InterPro" id="IPR036396">
    <property type="entry name" value="Cyt_P450_sf"/>
</dbReference>
<dbReference type="AlphaFoldDB" id="A0A1J6JAS1"/>
<comment type="similarity">
    <text evidence="2 9">Belongs to the cytochrome P450 family.</text>
</comment>
<keyword evidence="7 9" id="KW-0503">Monooxygenase</keyword>
<keyword evidence="3 8" id="KW-0349">Heme</keyword>
<dbReference type="Gene3D" id="1.10.630.10">
    <property type="entry name" value="Cytochrome P450"/>
    <property type="match status" value="1"/>
</dbReference>
<dbReference type="SUPFAM" id="SSF48264">
    <property type="entry name" value="Cytochrome P450"/>
    <property type="match status" value="1"/>
</dbReference>
<evidence type="ECO:0000256" key="1">
    <source>
        <dbReference type="ARBA" id="ARBA00001971"/>
    </source>
</evidence>
<comment type="caution">
    <text evidence="10">The sequence shown here is derived from an EMBL/GenBank/DDBJ whole genome shotgun (WGS) entry which is preliminary data.</text>
</comment>
<keyword evidence="12" id="KW-1185">Reference proteome</keyword>
<dbReference type="GO" id="GO:0016705">
    <property type="term" value="F:oxidoreductase activity, acting on paired donors, with incorporation or reduction of molecular oxygen"/>
    <property type="evidence" value="ECO:0007669"/>
    <property type="project" value="InterPro"/>
</dbReference>
<dbReference type="Gramene" id="OIT07931">
    <property type="protein sequence ID" value="OIT07931"/>
    <property type="gene ID" value="A4A49_62892"/>
</dbReference>
<dbReference type="InterPro" id="IPR052306">
    <property type="entry name" value="CYP450_71D"/>
</dbReference>
<protein>
    <submittedName>
        <fullName evidence="10">Cytochrome p450 71d7</fullName>
    </submittedName>
</protein>
<reference evidence="10 12" key="1">
    <citation type="submission" date="2016-11" db="EMBL/GenBank/DDBJ databases">
        <title>The genome of Nicotiana attenuata.</title>
        <authorList>
            <person name="Xu S."/>
            <person name="Brockmoeller T."/>
            <person name="Gaquerel E."/>
            <person name="Navarro A."/>
            <person name="Kuhl H."/>
            <person name="Gase K."/>
            <person name="Ling Z."/>
            <person name="Zhou W."/>
            <person name="Kreitzer C."/>
            <person name="Stanke M."/>
            <person name="Tang H."/>
            <person name="Lyons E."/>
            <person name="Pandey P."/>
            <person name="Pandey S.P."/>
            <person name="Timmermann B."/>
            <person name="Baldwin I.T."/>
        </authorList>
    </citation>
    <scope>NUCLEOTIDE SEQUENCE [LARGE SCALE GENOMIC DNA]</scope>
    <source>
        <strain evidence="12">cv. UT</strain>
        <strain evidence="10">UT</strain>
        <tissue evidence="10">Leaves</tissue>
    </source>
</reference>
<evidence type="ECO:0000256" key="8">
    <source>
        <dbReference type="PIRSR" id="PIRSR602401-1"/>
    </source>
</evidence>
<dbReference type="FunFam" id="1.10.630.10:FF:000126">
    <property type="entry name" value="Predicted protein"/>
    <property type="match status" value="1"/>
</dbReference>
<organism evidence="10 12">
    <name type="scientific">Nicotiana attenuata</name>
    <name type="common">Coyote tobacco</name>
    <dbReference type="NCBI Taxonomy" id="49451"/>
    <lineage>
        <taxon>Eukaryota</taxon>
        <taxon>Viridiplantae</taxon>
        <taxon>Streptophyta</taxon>
        <taxon>Embryophyta</taxon>
        <taxon>Tracheophyta</taxon>
        <taxon>Spermatophyta</taxon>
        <taxon>Magnoliopsida</taxon>
        <taxon>eudicotyledons</taxon>
        <taxon>Gunneridae</taxon>
        <taxon>Pentapetalae</taxon>
        <taxon>asterids</taxon>
        <taxon>lamiids</taxon>
        <taxon>Solanales</taxon>
        <taxon>Solanaceae</taxon>
        <taxon>Nicotianoideae</taxon>
        <taxon>Nicotianeae</taxon>
        <taxon>Nicotiana</taxon>
    </lineage>
</organism>
<dbReference type="PRINTS" id="PR00463">
    <property type="entry name" value="EP450I"/>
</dbReference>
<sequence>MQVLFAAGTETSSSTVTWAIVETMKNPSILIKAQAEVREAFNGKETFDENNVEELKYLKLVIKETFRLHPPLPLLIPRECREETNINGYTIPLKTTIVVNVWAMGRDPKYWVDAESFNPERFQHSTMDFTGNNFEYLSFGSGRRICPGISFGLTNIYLPLAQLLYHFDWNLPTGITPS</sequence>
<dbReference type="Pfam" id="PF00067">
    <property type="entry name" value="p450"/>
    <property type="match status" value="1"/>
</dbReference>
<dbReference type="EMBL" id="MJEQ01037183">
    <property type="protein sequence ID" value="OIT07931.1"/>
    <property type="molecule type" value="Genomic_DNA"/>
</dbReference>
<dbReference type="SMR" id="A0A1J6JAS1"/>
<keyword evidence="6 8" id="KW-0408">Iron</keyword>
<dbReference type="Gramene" id="OIT19764">
    <property type="protein sequence ID" value="OIT19764"/>
    <property type="gene ID" value="A4A49_42111"/>
</dbReference>
<evidence type="ECO:0000313" key="10">
    <source>
        <dbReference type="EMBL" id="OIT07931.1"/>
    </source>
</evidence>
<proteinExistence type="inferred from homology"/>
<dbReference type="STRING" id="49451.A0A1J6JAS1"/>
<evidence type="ECO:0000256" key="5">
    <source>
        <dbReference type="ARBA" id="ARBA00023002"/>
    </source>
</evidence>
<comment type="cofactor">
    <cofactor evidence="1 8">
        <name>heme</name>
        <dbReference type="ChEBI" id="CHEBI:30413"/>
    </cofactor>
</comment>
<dbReference type="PANTHER" id="PTHR47953">
    <property type="entry name" value="OS08G0105600 PROTEIN"/>
    <property type="match status" value="1"/>
</dbReference>
<feature type="binding site" description="axial binding residue" evidence="8">
    <location>
        <position position="146"/>
    </location>
    <ligand>
        <name>heme</name>
        <dbReference type="ChEBI" id="CHEBI:30413"/>
    </ligand>
    <ligandPart>
        <name>Fe</name>
        <dbReference type="ChEBI" id="CHEBI:18248"/>
    </ligandPart>
</feature>
<dbReference type="InterPro" id="IPR001128">
    <property type="entry name" value="Cyt_P450"/>
</dbReference>
<evidence type="ECO:0000313" key="12">
    <source>
        <dbReference type="Proteomes" id="UP000187609"/>
    </source>
</evidence>
<evidence type="ECO:0000256" key="9">
    <source>
        <dbReference type="RuleBase" id="RU000461"/>
    </source>
</evidence>
<dbReference type="InterPro" id="IPR017972">
    <property type="entry name" value="Cyt_P450_CS"/>
</dbReference>
<dbReference type="Proteomes" id="UP000187609">
    <property type="component" value="Unassembled WGS sequence"/>
</dbReference>
<dbReference type="InterPro" id="IPR002401">
    <property type="entry name" value="Cyt_P450_E_grp-I"/>
</dbReference>
<dbReference type="PROSITE" id="PS00086">
    <property type="entry name" value="CYTOCHROME_P450"/>
    <property type="match status" value="1"/>
</dbReference>
<evidence type="ECO:0000256" key="6">
    <source>
        <dbReference type="ARBA" id="ARBA00023004"/>
    </source>
</evidence>
<accession>A0A1J6JAS1</accession>
<evidence type="ECO:0000256" key="7">
    <source>
        <dbReference type="ARBA" id="ARBA00023033"/>
    </source>
</evidence>